<evidence type="ECO:0000313" key="3">
    <source>
        <dbReference type="Proteomes" id="UP001315278"/>
    </source>
</evidence>
<name>A0ABS5FKL6_9BRAD</name>
<dbReference type="InterPro" id="IPR027417">
    <property type="entry name" value="P-loop_NTPase"/>
</dbReference>
<keyword evidence="3" id="KW-1185">Reference proteome</keyword>
<dbReference type="RefSeq" id="WP_212493243.1">
    <property type="nucleotide sequence ID" value="NZ_JAFCJH010000017.1"/>
</dbReference>
<accession>A0ABS5FKL6</accession>
<evidence type="ECO:0000313" key="2">
    <source>
        <dbReference type="EMBL" id="MBR0797306.1"/>
    </source>
</evidence>
<protein>
    <submittedName>
        <fullName evidence="2">AAA family ATPase</fullName>
    </submittedName>
</protein>
<evidence type="ECO:0000259" key="1">
    <source>
        <dbReference type="SMART" id="SM00382"/>
    </source>
</evidence>
<dbReference type="Proteomes" id="UP001315278">
    <property type="component" value="Unassembled WGS sequence"/>
</dbReference>
<dbReference type="SUPFAM" id="SSF52540">
    <property type="entry name" value="P-loop containing nucleoside triphosphate hydrolases"/>
    <property type="match status" value="1"/>
</dbReference>
<comment type="caution">
    <text evidence="2">The sequence shown here is derived from an EMBL/GenBank/DDBJ whole genome shotgun (WGS) entry which is preliminary data.</text>
</comment>
<dbReference type="Gene3D" id="3.40.50.300">
    <property type="entry name" value="P-loop containing nucleotide triphosphate hydrolases"/>
    <property type="match status" value="1"/>
</dbReference>
<feature type="domain" description="AAA+ ATPase" evidence="1">
    <location>
        <begin position="43"/>
        <end position="220"/>
    </location>
</feature>
<sequence>MVHERISLEHAEPANPRRAFIMYAEIDDSTSSKSWLVDRILGCGELSAVYGPPGCGKGVLVEDMALHVCAGLEWHGKPVTRGAVVYVALERKALVERRALAFRKKYGLQDLPFAILGGVYDFRDERTAKEIIGICKEVHDLAAEPVVLVIVDTVSRALAGGDENSPRDMGALVTTTARIQERTKAHVLLVHHIPHDSERLRGHGSLLGAVDTTLSVSNSGDVRSAKVVKANDSEEGEAVSFKIEGIEISRDGTTAPVAIPCEARPAEPRKQKLTANQQTMLGILQDAGRDGLSTADWNTKARDLDIGANRRATLHDCQRALKKHGLVREYMGTWHAT</sequence>
<proteinExistence type="predicted"/>
<dbReference type="Pfam" id="PF13481">
    <property type="entry name" value="AAA_25"/>
    <property type="match status" value="1"/>
</dbReference>
<dbReference type="EMBL" id="JAFCJH010000017">
    <property type="protein sequence ID" value="MBR0797306.1"/>
    <property type="molecule type" value="Genomic_DNA"/>
</dbReference>
<dbReference type="InterPro" id="IPR003593">
    <property type="entry name" value="AAA+_ATPase"/>
</dbReference>
<organism evidence="2 3">
    <name type="scientific">Bradyrhizobium jicamae</name>
    <dbReference type="NCBI Taxonomy" id="280332"/>
    <lineage>
        <taxon>Bacteria</taxon>
        <taxon>Pseudomonadati</taxon>
        <taxon>Pseudomonadota</taxon>
        <taxon>Alphaproteobacteria</taxon>
        <taxon>Hyphomicrobiales</taxon>
        <taxon>Nitrobacteraceae</taxon>
        <taxon>Bradyrhizobium</taxon>
    </lineage>
</organism>
<reference evidence="3" key="1">
    <citation type="journal article" date="2021" name="ISME J.">
        <title>Evolutionary origin and ecological implication of a unique nif island in free-living Bradyrhizobium lineages.</title>
        <authorList>
            <person name="Tao J."/>
        </authorList>
    </citation>
    <scope>NUCLEOTIDE SEQUENCE [LARGE SCALE GENOMIC DNA]</scope>
    <source>
        <strain evidence="3">SZCCT0434</strain>
    </source>
</reference>
<dbReference type="SMART" id="SM00382">
    <property type="entry name" value="AAA"/>
    <property type="match status" value="1"/>
</dbReference>
<gene>
    <name evidence="2" type="ORF">JQ615_18110</name>
</gene>